<evidence type="ECO:0008006" key="23">
    <source>
        <dbReference type="Google" id="ProtNLM"/>
    </source>
</evidence>
<dbReference type="GO" id="GO:0006508">
    <property type="term" value="P:proteolysis"/>
    <property type="evidence" value="ECO:0007669"/>
    <property type="project" value="UniProtKB-KW"/>
</dbReference>
<dbReference type="InterPro" id="IPR000953">
    <property type="entry name" value="Chromo/chromo_shadow_dom"/>
</dbReference>
<keyword evidence="22" id="KW-1185">Reference proteome</keyword>
<feature type="region of interest" description="Disordered" evidence="17">
    <location>
        <begin position="248"/>
        <end position="271"/>
    </location>
</feature>
<dbReference type="InterPro" id="IPR005162">
    <property type="entry name" value="Retrotrans_gag_dom"/>
</dbReference>
<evidence type="ECO:0000256" key="6">
    <source>
        <dbReference type="ARBA" id="ARBA00022750"/>
    </source>
</evidence>
<dbReference type="InterPro" id="IPR016197">
    <property type="entry name" value="Chromo-like_dom_sf"/>
</dbReference>
<dbReference type="PROSITE" id="PS50994">
    <property type="entry name" value="INTEGRASE"/>
    <property type="match status" value="1"/>
</dbReference>
<dbReference type="Gene3D" id="3.10.20.370">
    <property type="match status" value="1"/>
</dbReference>
<dbReference type="InterPro" id="IPR021109">
    <property type="entry name" value="Peptidase_aspartic_dom_sf"/>
</dbReference>
<dbReference type="GO" id="GO:0003677">
    <property type="term" value="F:DNA binding"/>
    <property type="evidence" value="ECO:0007669"/>
    <property type="project" value="UniProtKB-KW"/>
</dbReference>
<keyword evidence="14" id="KW-0233">DNA recombination</keyword>
<evidence type="ECO:0000256" key="3">
    <source>
        <dbReference type="ARBA" id="ARBA00022695"/>
    </source>
</evidence>
<evidence type="ECO:0000256" key="7">
    <source>
        <dbReference type="ARBA" id="ARBA00022759"/>
    </source>
</evidence>
<evidence type="ECO:0000256" key="11">
    <source>
        <dbReference type="ARBA" id="ARBA00022918"/>
    </source>
</evidence>
<reference evidence="22" key="1">
    <citation type="journal article" date="2017" name="Front. Plant Sci.">
        <title>Climate Clever Clovers: New Paradigm to Reduce the Environmental Footprint of Ruminants by Breeding Low Methanogenic Forages Utilizing Haplotype Variation.</title>
        <authorList>
            <person name="Kaur P."/>
            <person name="Appels R."/>
            <person name="Bayer P.E."/>
            <person name="Keeble-Gagnere G."/>
            <person name="Wang J."/>
            <person name="Hirakawa H."/>
            <person name="Shirasawa K."/>
            <person name="Vercoe P."/>
            <person name="Stefanova K."/>
            <person name="Durmic Z."/>
            <person name="Nichols P."/>
            <person name="Revell C."/>
            <person name="Isobe S.N."/>
            <person name="Edwards D."/>
            <person name="Erskine W."/>
        </authorList>
    </citation>
    <scope>NUCLEOTIDE SEQUENCE [LARGE SCALE GENOMIC DNA]</scope>
    <source>
        <strain evidence="22">cv. Daliak</strain>
    </source>
</reference>
<dbReference type="OrthoDB" id="2013610at2759"/>
<dbReference type="InterPro" id="IPR036397">
    <property type="entry name" value="RNaseH_sf"/>
</dbReference>
<keyword evidence="10" id="KW-0229">DNA integration</keyword>
<dbReference type="FunFam" id="3.10.20.370:FF:000001">
    <property type="entry name" value="Retrovirus-related Pol polyprotein from transposon 17.6-like protein"/>
    <property type="match status" value="1"/>
</dbReference>
<dbReference type="InterPro" id="IPR050951">
    <property type="entry name" value="Retrovirus_Pol_polyprotein"/>
</dbReference>
<keyword evidence="1" id="KW-0645">Protease</keyword>
<dbReference type="InterPro" id="IPR041577">
    <property type="entry name" value="RT_RNaseH_2"/>
</dbReference>
<dbReference type="InterPro" id="IPR056924">
    <property type="entry name" value="SH3_Tf2-1"/>
</dbReference>
<evidence type="ECO:0000256" key="8">
    <source>
        <dbReference type="ARBA" id="ARBA00022801"/>
    </source>
</evidence>
<feature type="coiled-coil region" evidence="16">
    <location>
        <begin position="1267"/>
        <end position="1294"/>
    </location>
</feature>
<dbReference type="CDD" id="cd00303">
    <property type="entry name" value="retropepsin_like"/>
    <property type="match status" value="1"/>
</dbReference>
<dbReference type="GO" id="GO:0046872">
    <property type="term" value="F:metal ion binding"/>
    <property type="evidence" value="ECO:0007669"/>
    <property type="project" value="UniProtKB-KW"/>
</dbReference>
<evidence type="ECO:0000256" key="1">
    <source>
        <dbReference type="ARBA" id="ARBA00022670"/>
    </source>
</evidence>
<evidence type="ECO:0000256" key="9">
    <source>
        <dbReference type="ARBA" id="ARBA00022842"/>
    </source>
</evidence>
<organism evidence="21 22">
    <name type="scientific">Trifolium subterraneum</name>
    <name type="common">Subterranean clover</name>
    <dbReference type="NCBI Taxonomy" id="3900"/>
    <lineage>
        <taxon>Eukaryota</taxon>
        <taxon>Viridiplantae</taxon>
        <taxon>Streptophyta</taxon>
        <taxon>Embryophyta</taxon>
        <taxon>Tracheophyta</taxon>
        <taxon>Spermatophyta</taxon>
        <taxon>Magnoliopsida</taxon>
        <taxon>eudicotyledons</taxon>
        <taxon>Gunneridae</taxon>
        <taxon>Pentapetalae</taxon>
        <taxon>rosids</taxon>
        <taxon>fabids</taxon>
        <taxon>Fabales</taxon>
        <taxon>Fabaceae</taxon>
        <taxon>Papilionoideae</taxon>
        <taxon>50 kb inversion clade</taxon>
        <taxon>NPAAA clade</taxon>
        <taxon>Hologalegina</taxon>
        <taxon>IRL clade</taxon>
        <taxon>Trifolieae</taxon>
        <taxon>Trifolium</taxon>
    </lineage>
</organism>
<protein>
    <recommendedName>
        <fullName evidence="23">Reverse transcriptase</fullName>
    </recommendedName>
</protein>
<feature type="domain" description="Integrase catalytic" evidence="20">
    <location>
        <begin position="1082"/>
        <end position="1246"/>
    </location>
</feature>
<dbReference type="SUPFAM" id="SSF50630">
    <property type="entry name" value="Acid proteases"/>
    <property type="match status" value="1"/>
</dbReference>
<feature type="domain" description="Chromo" evidence="18">
    <location>
        <begin position="1389"/>
        <end position="1427"/>
    </location>
</feature>
<dbReference type="InterPro" id="IPR043128">
    <property type="entry name" value="Rev_trsase/Diguanyl_cyclase"/>
</dbReference>
<proteinExistence type="predicted"/>
<dbReference type="PROSITE" id="PS50013">
    <property type="entry name" value="CHROMO_2"/>
    <property type="match status" value="1"/>
</dbReference>
<keyword evidence="7" id="KW-0255">Endonuclease</keyword>
<dbReference type="PANTHER" id="PTHR37984">
    <property type="entry name" value="PROTEIN CBG26694"/>
    <property type="match status" value="1"/>
</dbReference>
<dbReference type="InterPro" id="IPR043502">
    <property type="entry name" value="DNA/RNA_pol_sf"/>
</dbReference>
<dbReference type="Gene3D" id="1.10.340.70">
    <property type="match status" value="1"/>
</dbReference>
<evidence type="ECO:0000256" key="14">
    <source>
        <dbReference type="ARBA" id="ARBA00023172"/>
    </source>
</evidence>
<keyword evidence="4" id="KW-0540">Nuclease</keyword>
<keyword evidence="16" id="KW-0175">Coiled coil</keyword>
<dbReference type="FunFam" id="3.30.420.10:FF:000219">
    <property type="entry name" value="Putative retroelement"/>
    <property type="match status" value="1"/>
</dbReference>
<evidence type="ECO:0000256" key="5">
    <source>
        <dbReference type="ARBA" id="ARBA00022723"/>
    </source>
</evidence>
<dbReference type="GO" id="GO:0004190">
    <property type="term" value="F:aspartic-type endopeptidase activity"/>
    <property type="evidence" value="ECO:0007669"/>
    <property type="project" value="UniProtKB-KW"/>
</dbReference>
<dbReference type="GO" id="GO:0015074">
    <property type="term" value="P:DNA integration"/>
    <property type="evidence" value="ECO:0007669"/>
    <property type="project" value="UniProtKB-KW"/>
</dbReference>
<dbReference type="PANTHER" id="PTHR37984:SF5">
    <property type="entry name" value="PROTEIN NYNRIN-LIKE"/>
    <property type="match status" value="1"/>
</dbReference>
<keyword evidence="2" id="KW-0808">Transferase</keyword>
<accession>A0A2Z6MZV2</accession>
<evidence type="ECO:0000313" key="21">
    <source>
        <dbReference type="EMBL" id="GAU22407.1"/>
    </source>
</evidence>
<dbReference type="InterPro" id="IPR000477">
    <property type="entry name" value="RT_dom"/>
</dbReference>
<dbReference type="SUPFAM" id="SSF54160">
    <property type="entry name" value="Chromo domain-like"/>
    <property type="match status" value="1"/>
</dbReference>
<dbReference type="Gene3D" id="2.40.70.10">
    <property type="entry name" value="Acid Proteases"/>
    <property type="match status" value="1"/>
</dbReference>
<dbReference type="CDD" id="cd09274">
    <property type="entry name" value="RNase_HI_RT_Ty3"/>
    <property type="match status" value="1"/>
</dbReference>
<evidence type="ECO:0000259" key="19">
    <source>
        <dbReference type="PROSITE" id="PS50878"/>
    </source>
</evidence>
<dbReference type="FunFam" id="3.10.10.10:FF:000007">
    <property type="entry name" value="Retrovirus-related Pol polyprotein from transposon 17.6-like Protein"/>
    <property type="match status" value="1"/>
</dbReference>
<keyword evidence="3" id="KW-0548">Nucleotidyltransferase</keyword>
<evidence type="ECO:0000256" key="2">
    <source>
        <dbReference type="ARBA" id="ARBA00022679"/>
    </source>
</evidence>
<dbReference type="Pfam" id="PF08284">
    <property type="entry name" value="RVP_2"/>
    <property type="match status" value="1"/>
</dbReference>
<keyword evidence="13" id="KW-0238">DNA-binding</keyword>
<dbReference type="InterPro" id="IPR041588">
    <property type="entry name" value="Integrase_H2C2"/>
</dbReference>
<evidence type="ECO:0000256" key="10">
    <source>
        <dbReference type="ARBA" id="ARBA00022908"/>
    </source>
</evidence>
<dbReference type="Pfam" id="PF03732">
    <property type="entry name" value="Retrotrans_gag"/>
    <property type="match status" value="1"/>
</dbReference>
<dbReference type="Gene3D" id="3.30.420.10">
    <property type="entry name" value="Ribonuclease H-like superfamily/Ribonuclease H"/>
    <property type="match status" value="1"/>
</dbReference>
<dbReference type="FunFam" id="3.30.70.270:FF:000020">
    <property type="entry name" value="Transposon Tf2-6 polyprotein-like Protein"/>
    <property type="match status" value="1"/>
</dbReference>
<dbReference type="GO" id="GO:0003964">
    <property type="term" value="F:RNA-directed DNA polymerase activity"/>
    <property type="evidence" value="ECO:0007669"/>
    <property type="project" value="UniProtKB-KW"/>
</dbReference>
<keyword evidence="9" id="KW-0460">Magnesium</keyword>
<dbReference type="GO" id="GO:0006310">
    <property type="term" value="P:DNA recombination"/>
    <property type="evidence" value="ECO:0007669"/>
    <property type="project" value="UniProtKB-KW"/>
</dbReference>
<evidence type="ECO:0000259" key="18">
    <source>
        <dbReference type="PROSITE" id="PS50013"/>
    </source>
</evidence>
<keyword evidence="11" id="KW-0695">RNA-directed DNA polymerase</keyword>
<keyword evidence="8" id="KW-0378">Hydrolase</keyword>
<dbReference type="Pfam" id="PF24626">
    <property type="entry name" value="SH3_Tf2-1"/>
    <property type="match status" value="1"/>
</dbReference>
<dbReference type="GO" id="GO:0004519">
    <property type="term" value="F:endonuclease activity"/>
    <property type="evidence" value="ECO:0007669"/>
    <property type="project" value="UniProtKB-KW"/>
</dbReference>
<dbReference type="Pfam" id="PF17921">
    <property type="entry name" value="Integrase_H2C2"/>
    <property type="match status" value="1"/>
</dbReference>
<evidence type="ECO:0000256" key="17">
    <source>
        <dbReference type="SAM" id="MobiDB-lite"/>
    </source>
</evidence>
<evidence type="ECO:0000256" key="12">
    <source>
        <dbReference type="ARBA" id="ARBA00022932"/>
    </source>
</evidence>
<evidence type="ECO:0000256" key="13">
    <source>
        <dbReference type="ARBA" id="ARBA00023125"/>
    </source>
</evidence>
<evidence type="ECO:0000256" key="16">
    <source>
        <dbReference type="SAM" id="Coils"/>
    </source>
</evidence>
<dbReference type="CDD" id="cd01647">
    <property type="entry name" value="RT_LTR"/>
    <property type="match status" value="1"/>
</dbReference>
<dbReference type="SUPFAM" id="SSF53098">
    <property type="entry name" value="Ribonuclease H-like"/>
    <property type="match status" value="1"/>
</dbReference>
<dbReference type="PROSITE" id="PS50878">
    <property type="entry name" value="RT_POL"/>
    <property type="match status" value="1"/>
</dbReference>
<dbReference type="InterPro" id="IPR012337">
    <property type="entry name" value="RNaseH-like_sf"/>
</dbReference>
<dbReference type="Gene3D" id="3.10.10.10">
    <property type="entry name" value="HIV Type 1 Reverse Transcriptase, subunit A, domain 1"/>
    <property type="match status" value="1"/>
</dbReference>
<dbReference type="Pfam" id="PF00078">
    <property type="entry name" value="RVT_1"/>
    <property type="match status" value="1"/>
</dbReference>
<evidence type="ECO:0000313" key="22">
    <source>
        <dbReference type="Proteomes" id="UP000242715"/>
    </source>
</evidence>
<name>A0A2Z6MZV2_TRISU</name>
<sequence>MESRVESLEGGLNEVRASIADVQKSLKENFASMTAMMERCMGRSIASDENSSGIGDMIPIPIPKEKMGGVGSNQANNDAFAEFRHSVKKVELPSFDGDDPAGWISRAEVYFHVQNTRSEIKVNLAQLCMEGSTIHFFNALIRENEDMTWEGLKEALLERYGGHGEGDVYEQLTELKQEGTVEEYITNFEYLIAQIPKLPEKQFQGYFLHGLKTEIRGKVRSLVAMGELSRTKLMQVTRAVEKEIQGKSGFGFNRGSRNNTGPPKSGASRNDWVFVRNKESGGSRGCEEWKQWAERKQKGLCFKCGGPFHPMHQCPDRQLKVLIVDEEEEEGGEVKILAVEVDEEEEEGVGEMSILNLHHIAHETHHTMKFQGTIHGVEVLVLIDSGATHNFISQKLVHQMDWGVDTTPHLNVKLGNGFQIATQGVCKELEVCIGDFKIKPKLHLFELGGIDVVLGIDWLKTLGDTITNWKQQTMCFWWDKKWTTLKGQGGCRNAAVALQSILSKPKPKNTQELLWQASTVKTKGGGDSNLDEQQQIELGKLLEKHEQVFQSPSGLPPKRINDHAINLVEGHKAVNVRPYRYPYHHKNEIEKQIKEMLAAGIIRHSTSAFSSPVILVKKKDESWRMCIDYRALNKATIPDKFPIPVIEELLDELHGAKFFSKLDLKSGYHQVRVKESDIEKTAFRTHEGHYEFMVMPFGLMNAPSTFQSLMNEIFRPLLRRNVLVFFDDILIYSKDWRGVSWSFNFRGGSAVDPGKVGSVLQWPQPKNVKGVRGFLGLTGYYRKFIRDYGKIARPLTNLTKNDGFKWGKEAQKAFDELKRRLTTAPVLALPDFSKTFLIECDASGEGIGAILMQEKKPIAYYSKALGMRNLTKSAYEKELMAVVLAIQHWRPYLLGRKFTVSTDQKSLKQLLQQRIVTAEQQNWTAKLLGYDFDIIYKQGKLNKGADALSRIHEGEINAMVSQLKWIQEEQVKAEIQQDVKLSKIVADLLQDPKACPGFDLRNGVLLYEGRLVISKNSLLIPVLLDEFHSSPQGGHSGFYKTYRRLAANIYWVGMKGTIQEYVRRCDVCQRQKYMATSPGGLLQPLPVPEQIWEDISMDFITGLPKSKGFEAIFVVVDRLSKYSHFIPLKHPYTAKSIADVFCKEIIRLHGMPLSIVSDRDPIFISSFWKELFRMQGTKLKLSTSYHPESDGQTEVVNRCLETYLRCFISDQPRTWVYWVHWAEYWFNTTFHASTEKTPYEIVYGRPPPSLYRWVQGETRVEAVQRDLLDRDEALRQLKAQLLRAQEKMKFQADKKRIDRSFICGEWVFVKLRAHRQHSVVTRINAKLAARYYGPYPIIEKIGAVAYKLKLPEGSRVHPVFHVSLLKKAVGNYHGNEELPELMEEQSDLFEPEAMLAARKIKQHGEEVKQVLIHWKGKTVEEATWEDELVIRGQFPKFALEDKVYTEGGSIDRTQSIDEDLSREQLVSNSSNGPHTWLVYSRRKGKKGNSG</sequence>
<evidence type="ECO:0000256" key="4">
    <source>
        <dbReference type="ARBA" id="ARBA00022722"/>
    </source>
</evidence>
<dbReference type="Proteomes" id="UP000242715">
    <property type="component" value="Unassembled WGS sequence"/>
</dbReference>
<dbReference type="InterPro" id="IPR001584">
    <property type="entry name" value="Integrase_cat-core"/>
</dbReference>
<dbReference type="Gene3D" id="3.30.70.270">
    <property type="match status" value="2"/>
</dbReference>
<dbReference type="SUPFAM" id="SSF56672">
    <property type="entry name" value="DNA/RNA polymerases"/>
    <property type="match status" value="1"/>
</dbReference>
<dbReference type="GO" id="GO:0003887">
    <property type="term" value="F:DNA-directed DNA polymerase activity"/>
    <property type="evidence" value="ECO:0007669"/>
    <property type="project" value="UniProtKB-KW"/>
</dbReference>
<dbReference type="EMBL" id="DF973247">
    <property type="protein sequence ID" value="GAU22407.1"/>
    <property type="molecule type" value="Genomic_DNA"/>
</dbReference>
<dbReference type="Pfam" id="PF17919">
    <property type="entry name" value="RT_RNaseH_2"/>
    <property type="match status" value="1"/>
</dbReference>
<evidence type="ECO:0000256" key="15">
    <source>
        <dbReference type="ARBA" id="ARBA00023268"/>
    </source>
</evidence>
<feature type="domain" description="Reverse transcriptase" evidence="19">
    <location>
        <begin position="597"/>
        <end position="779"/>
    </location>
</feature>
<evidence type="ECO:0000259" key="20">
    <source>
        <dbReference type="PROSITE" id="PS50994"/>
    </source>
</evidence>
<keyword evidence="15" id="KW-0511">Multifunctional enzyme</keyword>
<keyword evidence="12" id="KW-0239">DNA-directed DNA polymerase</keyword>
<keyword evidence="6" id="KW-0064">Aspartyl protease</keyword>
<keyword evidence="5" id="KW-0479">Metal-binding</keyword>
<gene>
    <name evidence="21" type="ORF">TSUD_122930</name>
</gene>